<feature type="compositionally biased region" description="Basic and acidic residues" evidence="1">
    <location>
        <begin position="142"/>
        <end position="154"/>
    </location>
</feature>
<accession>A0ABR2MB18</accession>
<reference evidence="2 3" key="1">
    <citation type="journal article" date="2022" name="Nat. Plants">
        <title>Genomes of leafy and leafless Platanthera orchids illuminate the evolution of mycoheterotrophy.</title>
        <authorList>
            <person name="Li M.H."/>
            <person name="Liu K.W."/>
            <person name="Li Z."/>
            <person name="Lu H.C."/>
            <person name="Ye Q.L."/>
            <person name="Zhang D."/>
            <person name="Wang J.Y."/>
            <person name="Li Y.F."/>
            <person name="Zhong Z.M."/>
            <person name="Liu X."/>
            <person name="Yu X."/>
            <person name="Liu D.K."/>
            <person name="Tu X.D."/>
            <person name="Liu B."/>
            <person name="Hao Y."/>
            <person name="Liao X.Y."/>
            <person name="Jiang Y.T."/>
            <person name="Sun W.H."/>
            <person name="Chen J."/>
            <person name="Chen Y.Q."/>
            <person name="Ai Y."/>
            <person name="Zhai J.W."/>
            <person name="Wu S.S."/>
            <person name="Zhou Z."/>
            <person name="Hsiao Y.Y."/>
            <person name="Wu W.L."/>
            <person name="Chen Y.Y."/>
            <person name="Lin Y.F."/>
            <person name="Hsu J.L."/>
            <person name="Li C.Y."/>
            <person name="Wang Z.W."/>
            <person name="Zhao X."/>
            <person name="Zhong W.Y."/>
            <person name="Ma X.K."/>
            <person name="Ma L."/>
            <person name="Huang J."/>
            <person name="Chen G.Z."/>
            <person name="Huang M.Z."/>
            <person name="Huang L."/>
            <person name="Peng D.H."/>
            <person name="Luo Y.B."/>
            <person name="Zou S.Q."/>
            <person name="Chen S.P."/>
            <person name="Lan S."/>
            <person name="Tsai W.C."/>
            <person name="Van de Peer Y."/>
            <person name="Liu Z.J."/>
        </authorList>
    </citation>
    <scope>NUCLEOTIDE SEQUENCE [LARGE SCALE GENOMIC DNA]</scope>
    <source>
        <strain evidence="2">Lor288</strain>
    </source>
</reference>
<organism evidence="2 3">
    <name type="scientific">Platanthera guangdongensis</name>
    <dbReference type="NCBI Taxonomy" id="2320717"/>
    <lineage>
        <taxon>Eukaryota</taxon>
        <taxon>Viridiplantae</taxon>
        <taxon>Streptophyta</taxon>
        <taxon>Embryophyta</taxon>
        <taxon>Tracheophyta</taxon>
        <taxon>Spermatophyta</taxon>
        <taxon>Magnoliopsida</taxon>
        <taxon>Liliopsida</taxon>
        <taxon>Asparagales</taxon>
        <taxon>Orchidaceae</taxon>
        <taxon>Orchidoideae</taxon>
        <taxon>Orchideae</taxon>
        <taxon>Orchidinae</taxon>
        <taxon>Platanthera</taxon>
    </lineage>
</organism>
<dbReference type="Gene3D" id="3.10.280.10">
    <property type="entry name" value="Mitochondrial glycoprotein"/>
    <property type="match status" value="1"/>
</dbReference>
<protein>
    <recommendedName>
        <fullName evidence="4">Mitochondrial glycoprotein</fullName>
    </recommendedName>
</protein>
<keyword evidence="3" id="KW-1185">Reference proteome</keyword>
<proteinExistence type="predicted"/>
<evidence type="ECO:0000313" key="3">
    <source>
        <dbReference type="Proteomes" id="UP001412067"/>
    </source>
</evidence>
<evidence type="ECO:0008006" key="4">
    <source>
        <dbReference type="Google" id="ProtNLM"/>
    </source>
</evidence>
<dbReference type="InterPro" id="IPR003428">
    <property type="entry name" value="MAM33"/>
</dbReference>
<dbReference type="EMBL" id="JBBWWR010000009">
    <property type="protein sequence ID" value="KAK8961407.1"/>
    <property type="molecule type" value="Genomic_DNA"/>
</dbReference>
<dbReference type="SUPFAM" id="SSF54529">
    <property type="entry name" value="Mitochondrial glycoprotein MAM33-like"/>
    <property type="match status" value="1"/>
</dbReference>
<dbReference type="PANTHER" id="PTHR10826">
    <property type="entry name" value="COMPLEMENT COMPONENT 1"/>
    <property type="match status" value="1"/>
</dbReference>
<comment type="caution">
    <text evidence="2">The sequence shown here is derived from an EMBL/GenBank/DDBJ whole genome shotgun (WGS) entry which is preliminary data.</text>
</comment>
<dbReference type="InterPro" id="IPR036561">
    <property type="entry name" value="MAM33_sf"/>
</dbReference>
<dbReference type="Proteomes" id="UP001412067">
    <property type="component" value="Unassembled WGS sequence"/>
</dbReference>
<evidence type="ECO:0000256" key="1">
    <source>
        <dbReference type="SAM" id="MobiDB-lite"/>
    </source>
</evidence>
<dbReference type="PANTHER" id="PTHR10826:SF41">
    <property type="entry name" value="MITOCHONDRIAL GLYCOPROTEIN FAMILY PROTEIN"/>
    <property type="match status" value="1"/>
</dbReference>
<dbReference type="Pfam" id="PF02330">
    <property type="entry name" value="MAM33"/>
    <property type="match status" value="1"/>
</dbReference>
<sequence>MAFSSVVRGATHAIARAPILFFRQTSRIHHFAPRRPLLTGAVLHRGGEINLPCSFSPLAPFSSLISKKQSTDAELLRIIKSEIESAAEELREAEVPKGFPFEIQDEQGTNLVTLKREYLGENIEVVVSIPKMEDELDDEVDDGKAGRAGDEKASHPATPMTVNITKGKSLNLEFSCTAYPDEVVIDSLSVQRNDESEEDSLAYDGPDFNDLDENLQKAFHKFLELRGISPATTNFLYEYMIGKDDREYAQWLHNLKQFIEK</sequence>
<feature type="region of interest" description="Disordered" evidence="1">
    <location>
        <begin position="136"/>
        <end position="160"/>
    </location>
</feature>
<evidence type="ECO:0000313" key="2">
    <source>
        <dbReference type="EMBL" id="KAK8961407.1"/>
    </source>
</evidence>
<name>A0ABR2MB18_9ASPA</name>
<gene>
    <name evidence="2" type="ORF">KSP40_PGU004988</name>
</gene>